<organism evidence="1 2">
    <name type="scientific">Linum trigynum</name>
    <dbReference type="NCBI Taxonomy" id="586398"/>
    <lineage>
        <taxon>Eukaryota</taxon>
        <taxon>Viridiplantae</taxon>
        <taxon>Streptophyta</taxon>
        <taxon>Embryophyta</taxon>
        <taxon>Tracheophyta</taxon>
        <taxon>Spermatophyta</taxon>
        <taxon>Magnoliopsida</taxon>
        <taxon>eudicotyledons</taxon>
        <taxon>Gunneridae</taxon>
        <taxon>Pentapetalae</taxon>
        <taxon>rosids</taxon>
        <taxon>fabids</taxon>
        <taxon>Malpighiales</taxon>
        <taxon>Linaceae</taxon>
        <taxon>Linum</taxon>
    </lineage>
</organism>
<proteinExistence type="predicted"/>
<reference evidence="1 2" key="1">
    <citation type="submission" date="2024-04" db="EMBL/GenBank/DDBJ databases">
        <authorList>
            <person name="Fracassetti M."/>
        </authorList>
    </citation>
    <scope>NUCLEOTIDE SEQUENCE [LARGE SCALE GENOMIC DNA]</scope>
</reference>
<dbReference type="Proteomes" id="UP001497516">
    <property type="component" value="Chromosome 4"/>
</dbReference>
<evidence type="ECO:0000313" key="2">
    <source>
        <dbReference type="Proteomes" id="UP001497516"/>
    </source>
</evidence>
<dbReference type="AlphaFoldDB" id="A0AAV2E910"/>
<sequence length="80" mass="9118">MGVKARLNEAKKLLKRFNKEVYGDLSGQLKDMEVQLHSAQISALDDPGEQAFKEVATLEAKLIELKKVEESMYKHKSRID</sequence>
<evidence type="ECO:0008006" key="3">
    <source>
        <dbReference type="Google" id="ProtNLM"/>
    </source>
</evidence>
<protein>
    <recommendedName>
        <fullName evidence="3">PspA/IM30 family protein</fullName>
    </recommendedName>
</protein>
<accession>A0AAV2E910</accession>
<keyword evidence="2" id="KW-1185">Reference proteome</keyword>
<name>A0AAV2E910_9ROSI</name>
<gene>
    <name evidence="1" type="ORF">LTRI10_LOCUS23342</name>
</gene>
<evidence type="ECO:0000313" key="1">
    <source>
        <dbReference type="EMBL" id="CAL1381995.1"/>
    </source>
</evidence>
<dbReference type="EMBL" id="OZ034817">
    <property type="protein sequence ID" value="CAL1381995.1"/>
    <property type="molecule type" value="Genomic_DNA"/>
</dbReference>